<dbReference type="EMBL" id="BONX01000080">
    <property type="protein sequence ID" value="GIH01673.1"/>
    <property type="molecule type" value="Genomic_DNA"/>
</dbReference>
<sequence length="168" mass="17849">MREAGRASLQQANEMIRFADMKAAAVLAAAGVLAGQLPSAHGSWAKVVLLVAGVCVVLSALLALYTLAPRRQVTAAWSLHYHDNVAQRYGDDRDAFVDAWLEAAADEDAFERAIAGQIWAANMVAYRKLTRITWSIRALVVGVVALAAVAPGSLRCRVAAGYGGDEVV</sequence>
<evidence type="ECO:0000313" key="10">
    <source>
        <dbReference type="EMBL" id="GIH01673.1"/>
    </source>
</evidence>
<evidence type="ECO:0000256" key="8">
    <source>
        <dbReference type="SAM" id="Phobius"/>
    </source>
</evidence>
<keyword evidence="6" id="KW-0051">Antiviral defense</keyword>
<keyword evidence="3 8" id="KW-0812">Transmembrane</keyword>
<gene>
    <name evidence="10" type="ORF">Pma05_82450</name>
</gene>
<dbReference type="InterPro" id="IPR043760">
    <property type="entry name" value="PycTM_dom"/>
</dbReference>
<protein>
    <recommendedName>
        <fullName evidence="9">Pycsar effector protein domain-containing protein</fullName>
    </recommendedName>
</protein>
<accession>A0ABQ4F452</accession>
<dbReference type="Proteomes" id="UP000621500">
    <property type="component" value="Unassembled WGS sequence"/>
</dbReference>
<evidence type="ECO:0000256" key="2">
    <source>
        <dbReference type="ARBA" id="ARBA00022475"/>
    </source>
</evidence>
<organism evidence="10 11">
    <name type="scientific">Plantactinospora mayteni</name>
    <dbReference type="NCBI Taxonomy" id="566021"/>
    <lineage>
        <taxon>Bacteria</taxon>
        <taxon>Bacillati</taxon>
        <taxon>Actinomycetota</taxon>
        <taxon>Actinomycetes</taxon>
        <taxon>Micromonosporales</taxon>
        <taxon>Micromonosporaceae</taxon>
        <taxon>Plantactinospora</taxon>
    </lineage>
</organism>
<comment type="caution">
    <text evidence="10">The sequence shown here is derived from an EMBL/GenBank/DDBJ whole genome shotgun (WGS) entry which is preliminary data.</text>
</comment>
<evidence type="ECO:0000256" key="5">
    <source>
        <dbReference type="ARBA" id="ARBA00022989"/>
    </source>
</evidence>
<keyword evidence="4" id="KW-0547">Nucleotide-binding</keyword>
<evidence type="ECO:0000256" key="1">
    <source>
        <dbReference type="ARBA" id="ARBA00004236"/>
    </source>
</evidence>
<reference evidence="10 11" key="1">
    <citation type="submission" date="2021-01" db="EMBL/GenBank/DDBJ databases">
        <title>Whole genome shotgun sequence of Plantactinospora mayteni NBRC 109088.</title>
        <authorList>
            <person name="Komaki H."/>
            <person name="Tamura T."/>
        </authorList>
    </citation>
    <scope>NUCLEOTIDE SEQUENCE [LARGE SCALE GENOMIC DNA]</scope>
    <source>
        <strain evidence="10 11">NBRC 109088</strain>
    </source>
</reference>
<dbReference type="Pfam" id="PF18967">
    <property type="entry name" value="PycTM"/>
    <property type="match status" value="1"/>
</dbReference>
<evidence type="ECO:0000256" key="3">
    <source>
        <dbReference type="ARBA" id="ARBA00022692"/>
    </source>
</evidence>
<keyword evidence="7 8" id="KW-0472">Membrane</keyword>
<feature type="domain" description="Pycsar effector protein" evidence="9">
    <location>
        <begin position="7"/>
        <end position="149"/>
    </location>
</feature>
<keyword evidence="5 8" id="KW-1133">Transmembrane helix</keyword>
<evidence type="ECO:0000256" key="6">
    <source>
        <dbReference type="ARBA" id="ARBA00023118"/>
    </source>
</evidence>
<comment type="subcellular location">
    <subcellularLocation>
        <location evidence="1">Cell membrane</location>
    </subcellularLocation>
</comment>
<feature type="transmembrane region" description="Helical" evidence="8">
    <location>
        <begin position="44"/>
        <end position="68"/>
    </location>
</feature>
<name>A0ABQ4F452_9ACTN</name>
<proteinExistence type="predicted"/>
<evidence type="ECO:0000256" key="4">
    <source>
        <dbReference type="ARBA" id="ARBA00022741"/>
    </source>
</evidence>
<keyword evidence="11" id="KW-1185">Reference proteome</keyword>
<feature type="transmembrane region" description="Helical" evidence="8">
    <location>
        <begin position="136"/>
        <end position="154"/>
    </location>
</feature>
<evidence type="ECO:0000313" key="11">
    <source>
        <dbReference type="Proteomes" id="UP000621500"/>
    </source>
</evidence>
<keyword evidence="2" id="KW-1003">Cell membrane</keyword>
<evidence type="ECO:0000256" key="7">
    <source>
        <dbReference type="ARBA" id="ARBA00023136"/>
    </source>
</evidence>
<evidence type="ECO:0000259" key="9">
    <source>
        <dbReference type="Pfam" id="PF18967"/>
    </source>
</evidence>